<dbReference type="EMBL" id="LUCM01007653">
    <property type="protein sequence ID" value="KAA0189570.1"/>
    <property type="molecule type" value="Genomic_DNA"/>
</dbReference>
<proteinExistence type="predicted"/>
<feature type="region of interest" description="Disordered" evidence="1">
    <location>
        <begin position="30"/>
        <end position="85"/>
    </location>
</feature>
<comment type="caution">
    <text evidence="2">The sequence shown here is derived from an EMBL/GenBank/DDBJ whole genome shotgun (WGS) entry which is preliminary data.</text>
</comment>
<reference evidence="2" key="1">
    <citation type="submission" date="2019-05" db="EMBL/GenBank/DDBJ databases">
        <title>Annotation for the trematode Fasciolopsis buski.</title>
        <authorList>
            <person name="Choi Y.-J."/>
        </authorList>
    </citation>
    <scope>NUCLEOTIDE SEQUENCE</scope>
    <source>
        <strain evidence="2">HT</strain>
        <tissue evidence="2">Whole worm</tissue>
    </source>
</reference>
<feature type="compositionally biased region" description="Basic and acidic residues" evidence="1">
    <location>
        <begin position="68"/>
        <end position="80"/>
    </location>
</feature>
<name>A0A8E0RSD6_9TREM</name>
<feature type="compositionally biased region" description="Low complexity" evidence="1">
    <location>
        <begin position="49"/>
        <end position="62"/>
    </location>
</feature>
<accession>A0A8E0RSD6</accession>
<evidence type="ECO:0000313" key="3">
    <source>
        <dbReference type="Proteomes" id="UP000728185"/>
    </source>
</evidence>
<protein>
    <submittedName>
        <fullName evidence="2">Uncharacterized protein</fullName>
    </submittedName>
</protein>
<dbReference type="Proteomes" id="UP000728185">
    <property type="component" value="Unassembled WGS sequence"/>
</dbReference>
<keyword evidence="3" id="KW-1185">Reference proteome</keyword>
<evidence type="ECO:0000256" key="1">
    <source>
        <dbReference type="SAM" id="MobiDB-lite"/>
    </source>
</evidence>
<dbReference type="OrthoDB" id="10618318at2759"/>
<sequence>MPNSPKHRDNSEHKRGYRFIDRFRSVTRFLSNPTLNRQKANKPKHDSLTRSTAISTTHASSTNVEANMKSDTRSEILNKHEKSKKLSLSTIKQKNKRNRLSTLDERQGKAATIDNIHPTSVASSSYWSVSNSVAEIQITELDDLPRYENKQVTNSCLPLGDLLQRSFAISTKEDADGKQTTTNLLNSHLGTETSRSKLKISAFDPVEFCAYYDSFTENPAVGNSISDNYSIFGSSIDLDKATEQTLQTDMVNRNAKSVLSTSYWNIIDKFKRAKNHRFSKSRSVTLESILSVDGFQGRGRRSNTLPVLETIEHVKRRPRGLRLTNGRILGKYSWLKSGIFL</sequence>
<gene>
    <name evidence="2" type="ORF">FBUS_01988</name>
</gene>
<evidence type="ECO:0000313" key="2">
    <source>
        <dbReference type="EMBL" id="KAA0189570.1"/>
    </source>
</evidence>
<organism evidence="2 3">
    <name type="scientific">Fasciolopsis buskii</name>
    <dbReference type="NCBI Taxonomy" id="27845"/>
    <lineage>
        <taxon>Eukaryota</taxon>
        <taxon>Metazoa</taxon>
        <taxon>Spiralia</taxon>
        <taxon>Lophotrochozoa</taxon>
        <taxon>Platyhelminthes</taxon>
        <taxon>Trematoda</taxon>
        <taxon>Digenea</taxon>
        <taxon>Plagiorchiida</taxon>
        <taxon>Echinostomata</taxon>
        <taxon>Echinostomatoidea</taxon>
        <taxon>Fasciolidae</taxon>
        <taxon>Fasciolopsis</taxon>
    </lineage>
</organism>
<dbReference type="AlphaFoldDB" id="A0A8E0RSD6"/>